<dbReference type="AlphaFoldDB" id="A0A1I5XKU9"/>
<proteinExistence type="predicted"/>
<dbReference type="RefSeq" id="WP_092531536.1">
    <property type="nucleotide sequence ID" value="NZ_FOWW01000006.1"/>
</dbReference>
<name>A0A1I5XKU9_9PSEU</name>
<accession>A0A1I5XKU9</accession>
<dbReference type="STRING" id="587909.SAMN05421810_106128"/>
<dbReference type="EMBL" id="FOWW01000006">
    <property type="protein sequence ID" value="SFQ32436.1"/>
    <property type="molecule type" value="Genomic_DNA"/>
</dbReference>
<evidence type="ECO:0000313" key="2">
    <source>
        <dbReference type="Proteomes" id="UP000198727"/>
    </source>
</evidence>
<reference evidence="2" key="1">
    <citation type="submission" date="2016-10" db="EMBL/GenBank/DDBJ databases">
        <authorList>
            <person name="Varghese N."/>
            <person name="Submissions S."/>
        </authorList>
    </citation>
    <scope>NUCLEOTIDE SEQUENCE [LARGE SCALE GENOMIC DNA]</scope>
    <source>
        <strain evidence="2">CGMCC 4.5579</strain>
    </source>
</reference>
<organism evidence="1 2">
    <name type="scientific">Amycolatopsis arida</name>
    <dbReference type="NCBI Taxonomy" id="587909"/>
    <lineage>
        <taxon>Bacteria</taxon>
        <taxon>Bacillati</taxon>
        <taxon>Actinomycetota</taxon>
        <taxon>Actinomycetes</taxon>
        <taxon>Pseudonocardiales</taxon>
        <taxon>Pseudonocardiaceae</taxon>
        <taxon>Amycolatopsis</taxon>
    </lineage>
</organism>
<protein>
    <recommendedName>
        <fullName evidence="3">Excreted virulence factor EspC, type VII ESX diderm</fullName>
    </recommendedName>
</protein>
<evidence type="ECO:0000313" key="1">
    <source>
        <dbReference type="EMBL" id="SFQ32436.1"/>
    </source>
</evidence>
<gene>
    <name evidence="1" type="ORF">SAMN05421810_106128</name>
</gene>
<evidence type="ECO:0008006" key="3">
    <source>
        <dbReference type="Google" id="ProtNLM"/>
    </source>
</evidence>
<sequence>MAGGYRVDPQVLHDVAGILRTAAHDLDTVAPPPAPQAGLVTGAVAGVMAHLAEQTFALTAKLAGAADAVTTGRDDYQLAEDNARNALPKPGPKPV</sequence>
<dbReference type="Proteomes" id="UP000198727">
    <property type="component" value="Unassembled WGS sequence"/>
</dbReference>
<keyword evidence="2" id="KW-1185">Reference proteome</keyword>